<evidence type="ECO:0000313" key="10">
    <source>
        <dbReference type="Proteomes" id="UP000215185"/>
    </source>
</evidence>
<dbReference type="InterPro" id="IPR051322">
    <property type="entry name" value="AA_ABC_Transporter_Permease"/>
</dbReference>
<feature type="domain" description="ABC transmembrane type-1" evidence="8">
    <location>
        <begin position="27"/>
        <end position="220"/>
    </location>
</feature>
<evidence type="ECO:0000256" key="3">
    <source>
        <dbReference type="ARBA" id="ARBA00022475"/>
    </source>
</evidence>
<evidence type="ECO:0000256" key="6">
    <source>
        <dbReference type="ARBA" id="ARBA00023136"/>
    </source>
</evidence>
<dbReference type="Pfam" id="PF00528">
    <property type="entry name" value="BPD_transp_1"/>
    <property type="match status" value="1"/>
</dbReference>
<dbReference type="EMBL" id="LT906439">
    <property type="protein sequence ID" value="SNU89183.1"/>
    <property type="molecule type" value="Genomic_DNA"/>
</dbReference>
<organism evidence="9 10">
    <name type="scientific">Streptococcus merionis</name>
    <dbReference type="NCBI Taxonomy" id="400065"/>
    <lineage>
        <taxon>Bacteria</taxon>
        <taxon>Bacillati</taxon>
        <taxon>Bacillota</taxon>
        <taxon>Bacilli</taxon>
        <taxon>Lactobacillales</taxon>
        <taxon>Streptococcaceae</taxon>
        <taxon>Streptococcus</taxon>
    </lineage>
</organism>
<proteinExistence type="inferred from homology"/>
<keyword evidence="4 7" id="KW-0812">Transmembrane</keyword>
<comment type="similarity">
    <text evidence="7">Belongs to the binding-protein-dependent transport system permease family.</text>
</comment>
<evidence type="ECO:0000256" key="5">
    <source>
        <dbReference type="ARBA" id="ARBA00022989"/>
    </source>
</evidence>
<dbReference type="AlphaFoldDB" id="A0A239SX56"/>
<feature type="transmembrane region" description="Helical" evidence="7">
    <location>
        <begin position="101"/>
        <end position="119"/>
    </location>
</feature>
<dbReference type="STRING" id="1123308.GCA_000380085_01694"/>
<evidence type="ECO:0000259" key="8">
    <source>
        <dbReference type="PROSITE" id="PS50928"/>
    </source>
</evidence>
<dbReference type="PROSITE" id="PS50928">
    <property type="entry name" value="ABC_TM1"/>
    <property type="match status" value="1"/>
</dbReference>
<gene>
    <name evidence="9" type="primary">metP</name>
    <name evidence="9" type="ORF">SAMEA4412692_01392</name>
</gene>
<keyword evidence="10" id="KW-1185">Reference proteome</keyword>
<dbReference type="OrthoDB" id="9793490at2"/>
<feature type="transmembrane region" description="Helical" evidence="7">
    <location>
        <begin position="159"/>
        <end position="181"/>
    </location>
</feature>
<dbReference type="PANTHER" id="PTHR30450:SF1">
    <property type="entry name" value="D-METHIONINE TRANSPORT SYSTEM PERMEASE PROTEIN METI-RELATED"/>
    <property type="match status" value="1"/>
</dbReference>
<dbReference type="KEGG" id="smen:SAMEA4412692_1392"/>
<sequence length="230" mass="24576">MMEWLQVNLPNVVKMGWEGQAGWGTAIYATLYMTFYSFIIGGFMGLLGGLFLVLTGPRGVISNNLAYQILDKVVSVFRAIPFIILLALISPVTRVIVGTRLGATAAIVPLSLAVFPFYARQVQVVLAELDGGVIEAAQASGANLWDIILVYLREGLPDLIRVSTVTLISLVGETAMAGAIGAGGLGTVAVSYGYNLGRQDVTIVATILILILIFSVQLVGDHLTRKISHR</sequence>
<keyword evidence="3" id="KW-1003">Cell membrane</keyword>
<comment type="subcellular location">
    <subcellularLocation>
        <location evidence="1 7">Cell membrane</location>
        <topology evidence="1 7">Multi-pass membrane protein</topology>
    </subcellularLocation>
</comment>
<feature type="transmembrane region" description="Helical" evidence="7">
    <location>
        <begin position="69"/>
        <end position="89"/>
    </location>
</feature>
<evidence type="ECO:0000256" key="7">
    <source>
        <dbReference type="RuleBase" id="RU363032"/>
    </source>
</evidence>
<dbReference type="SUPFAM" id="SSF161098">
    <property type="entry name" value="MetI-like"/>
    <property type="match status" value="1"/>
</dbReference>
<dbReference type="GO" id="GO:0005886">
    <property type="term" value="C:plasma membrane"/>
    <property type="evidence" value="ECO:0007669"/>
    <property type="project" value="UniProtKB-SubCell"/>
</dbReference>
<feature type="transmembrane region" description="Helical" evidence="7">
    <location>
        <begin position="35"/>
        <end position="57"/>
    </location>
</feature>
<dbReference type="eggNOG" id="COG2011">
    <property type="taxonomic scope" value="Bacteria"/>
</dbReference>
<dbReference type="Gene3D" id="1.10.3720.10">
    <property type="entry name" value="MetI-like"/>
    <property type="match status" value="1"/>
</dbReference>
<dbReference type="InterPro" id="IPR035906">
    <property type="entry name" value="MetI-like_sf"/>
</dbReference>
<keyword evidence="2 7" id="KW-0813">Transport</keyword>
<accession>A0A239SX56</accession>
<evidence type="ECO:0000256" key="2">
    <source>
        <dbReference type="ARBA" id="ARBA00022448"/>
    </source>
</evidence>
<dbReference type="PANTHER" id="PTHR30450">
    <property type="entry name" value="ABC TRANSPORTER PERMEASE"/>
    <property type="match status" value="1"/>
</dbReference>
<dbReference type="InterPro" id="IPR000515">
    <property type="entry name" value="MetI-like"/>
</dbReference>
<keyword evidence="5 7" id="KW-1133">Transmembrane helix</keyword>
<dbReference type="RefSeq" id="WP_018374230.1">
    <property type="nucleotide sequence ID" value="NZ_LT906439.1"/>
</dbReference>
<dbReference type="CDD" id="cd06261">
    <property type="entry name" value="TM_PBP2"/>
    <property type="match status" value="1"/>
</dbReference>
<dbReference type="Proteomes" id="UP000215185">
    <property type="component" value="Chromosome 1"/>
</dbReference>
<evidence type="ECO:0000256" key="4">
    <source>
        <dbReference type="ARBA" id="ARBA00022692"/>
    </source>
</evidence>
<evidence type="ECO:0000256" key="1">
    <source>
        <dbReference type="ARBA" id="ARBA00004651"/>
    </source>
</evidence>
<reference evidence="9 10" key="1">
    <citation type="submission" date="2017-06" db="EMBL/GenBank/DDBJ databases">
        <authorList>
            <consortium name="Pathogen Informatics"/>
        </authorList>
    </citation>
    <scope>NUCLEOTIDE SEQUENCE [LARGE SCALE GENOMIC DNA]</scope>
    <source>
        <strain evidence="9 10">NCTC13788</strain>
    </source>
</reference>
<protein>
    <submittedName>
        <fullName evidence="9">ABC-type metal ion transport system permease</fullName>
    </submittedName>
</protein>
<feature type="transmembrane region" description="Helical" evidence="7">
    <location>
        <begin position="201"/>
        <end position="220"/>
    </location>
</feature>
<name>A0A239SX56_9STRE</name>
<evidence type="ECO:0000313" key="9">
    <source>
        <dbReference type="EMBL" id="SNU89183.1"/>
    </source>
</evidence>
<dbReference type="GO" id="GO:0048473">
    <property type="term" value="P:D-methionine transmembrane transport"/>
    <property type="evidence" value="ECO:0007669"/>
    <property type="project" value="TreeGrafter"/>
</dbReference>
<keyword evidence="6 7" id="KW-0472">Membrane</keyword>